<reference evidence="11" key="1">
    <citation type="journal article" date="2019" name="Int. J. Syst. Evol. Microbiol.">
        <title>The Global Catalogue of Microorganisms (GCM) 10K type strain sequencing project: providing services to taxonomists for standard genome sequencing and annotation.</title>
        <authorList>
            <consortium name="The Broad Institute Genomics Platform"/>
            <consortium name="The Broad Institute Genome Sequencing Center for Infectious Disease"/>
            <person name="Wu L."/>
            <person name="Ma J."/>
        </authorList>
    </citation>
    <scope>NUCLEOTIDE SEQUENCE [LARGE SCALE GENOMIC DNA]</scope>
    <source>
        <strain evidence="11">CCUG 53915</strain>
    </source>
</reference>
<keyword evidence="7 8" id="KW-0472">Membrane</keyword>
<evidence type="ECO:0000259" key="9">
    <source>
        <dbReference type="Pfam" id="PF00892"/>
    </source>
</evidence>
<dbReference type="PANTHER" id="PTHR22911">
    <property type="entry name" value="ACYL-MALONYL CONDENSING ENZYME-RELATED"/>
    <property type="match status" value="1"/>
</dbReference>
<evidence type="ECO:0000256" key="5">
    <source>
        <dbReference type="ARBA" id="ARBA00022692"/>
    </source>
</evidence>
<accession>A0ABW3U2D2</accession>
<feature type="transmembrane region" description="Helical" evidence="8">
    <location>
        <begin position="275"/>
        <end position="292"/>
    </location>
</feature>
<dbReference type="NCBIfam" id="TIGR00688">
    <property type="entry name" value="rarD"/>
    <property type="match status" value="1"/>
</dbReference>
<evidence type="ECO:0000256" key="7">
    <source>
        <dbReference type="ARBA" id="ARBA00023136"/>
    </source>
</evidence>
<gene>
    <name evidence="10" type="primary">rarD</name>
    <name evidence="10" type="ORF">ACFQ38_17860</name>
</gene>
<evidence type="ECO:0000313" key="11">
    <source>
        <dbReference type="Proteomes" id="UP001597231"/>
    </source>
</evidence>
<dbReference type="PANTHER" id="PTHR22911:SF137">
    <property type="entry name" value="SOLUTE CARRIER FAMILY 35 MEMBER G2-RELATED"/>
    <property type="match status" value="1"/>
</dbReference>
<feature type="transmembrane region" description="Helical" evidence="8">
    <location>
        <begin position="216"/>
        <end position="233"/>
    </location>
</feature>
<dbReference type="Proteomes" id="UP001597231">
    <property type="component" value="Unassembled WGS sequence"/>
</dbReference>
<evidence type="ECO:0000313" key="10">
    <source>
        <dbReference type="EMBL" id="MFD1206968.1"/>
    </source>
</evidence>
<feature type="domain" description="EamA" evidence="9">
    <location>
        <begin position="6"/>
        <end position="146"/>
    </location>
</feature>
<protein>
    <submittedName>
        <fullName evidence="10">EamA family transporter RarD</fullName>
    </submittedName>
</protein>
<feature type="transmembrane region" description="Helical" evidence="8">
    <location>
        <begin position="37"/>
        <end position="55"/>
    </location>
</feature>
<keyword evidence="4" id="KW-1003">Cell membrane</keyword>
<sequence length="301" mass="34323">MQTEKKGVIFAAVSFIIWGIMPIYWKQIDHVQSDEILTGRILWAFVFTLIAVILMRDVRALLADFKDLWGNQKAFWSLFTASILVTSNWFIYIWAVNHEYIVQTSLGYYINPLASVLLGILFLKERLSRTQTAAVIVAAIGVLMMTISYGKFPWIAIALALTFALYGFIKKNIKLDAMRGLVIETMFMLPFAVGYYCYLFVQRDAAFLHIDWKTDLLLILTGIATALPLVLYAKGVQLIPLYVAGFIQYIAPTMMLFIGVILYKETFGKVELLSFSMIWAALILFTVPKLIAMTRRDHLKL</sequence>
<feature type="transmembrane region" description="Helical" evidence="8">
    <location>
        <begin position="7"/>
        <end position="25"/>
    </location>
</feature>
<feature type="transmembrane region" description="Helical" evidence="8">
    <location>
        <begin position="130"/>
        <end position="147"/>
    </location>
</feature>
<comment type="similarity">
    <text evidence="2">Belongs to the EamA transporter family.</text>
</comment>
<feature type="transmembrane region" description="Helical" evidence="8">
    <location>
        <begin position="153"/>
        <end position="169"/>
    </location>
</feature>
<dbReference type="InterPro" id="IPR000620">
    <property type="entry name" value="EamA_dom"/>
</dbReference>
<keyword evidence="5 8" id="KW-0812">Transmembrane</keyword>
<feature type="domain" description="EamA" evidence="9">
    <location>
        <begin position="155"/>
        <end position="286"/>
    </location>
</feature>
<dbReference type="SUPFAM" id="SSF103481">
    <property type="entry name" value="Multidrug resistance efflux transporter EmrE"/>
    <property type="match status" value="2"/>
</dbReference>
<keyword evidence="6 8" id="KW-1133">Transmembrane helix</keyword>
<evidence type="ECO:0000256" key="6">
    <source>
        <dbReference type="ARBA" id="ARBA00022989"/>
    </source>
</evidence>
<dbReference type="InterPro" id="IPR037185">
    <property type="entry name" value="EmrE-like"/>
</dbReference>
<evidence type="ECO:0000256" key="8">
    <source>
        <dbReference type="SAM" id="Phobius"/>
    </source>
</evidence>
<feature type="transmembrane region" description="Helical" evidence="8">
    <location>
        <begin position="181"/>
        <end position="201"/>
    </location>
</feature>
<dbReference type="InterPro" id="IPR004626">
    <property type="entry name" value="RarD"/>
</dbReference>
<dbReference type="RefSeq" id="WP_381482622.1">
    <property type="nucleotide sequence ID" value="NZ_JBHTLT010000132.1"/>
</dbReference>
<dbReference type="Pfam" id="PF00892">
    <property type="entry name" value="EamA"/>
    <property type="match status" value="2"/>
</dbReference>
<evidence type="ECO:0000256" key="4">
    <source>
        <dbReference type="ARBA" id="ARBA00022475"/>
    </source>
</evidence>
<organism evidence="10 11">
    <name type="scientific">Sporosarcina contaminans</name>
    <dbReference type="NCBI Taxonomy" id="633403"/>
    <lineage>
        <taxon>Bacteria</taxon>
        <taxon>Bacillati</taxon>
        <taxon>Bacillota</taxon>
        <taxon>Bacilli</taxon>
        <taxon>Bacillales</taxon>
        <taxon>Caryophanaceae</taxon>
        <taxon>Sporosarcina</taxon>
    </lineage>
</organism>
<keyword evidence="11" id="KW-1185">Reference proteome</keyword>
<proteinExistence type="inferred from homology"/>
<feature type="transmembrane region" description="Helical" evidence="8">
    <location>
        <begin position="75"/>
        <end position="94"/>
    </location>
</feature>
<evidence type="ECO:0000256" key="1">
    <source>
        <dbReference type="ARBA" id="ARBA00004651"/>
    </source>
</evidence>
<evidence type="ECO:0000256" key="2">
    <source>
        <dbReference type="ARBA" id="ARBA00007362"/>
    </source>
</evidence>
<feature type="transmembrane region" description="Helical" evidence="8">
    <location>
        <begin position="106"/>
        <end position="123"/>
    </location>
</feature>
<comment type="subcellular location">
    <subcellularLocation>
        <location evidence="1">Cell membrane</location>
        <topology evidence="1">Multi-pass membrane protein</topology>
    </subcellularLocation>
</comment>
<name>A0ABW3U2D2_9BACL</name>
<feature type="transmembrane region" description="Helical" evidence="8">
    <location>
        <begin position="240"/>
        <end position="263"/>
    </location>
</feature>
<dbReference type="EMBL" id="JBHTLT010000132">
    <property type="protein sequence ID" value="MFD1206968.1"/>
    <property type="molecule type" value="Genomic_DNA"/>
</dbReference>
<evidence type="ECO:0000256" key="3">
    <source>
        <dbReference type="ARBA" id="ARBA00022448"/>
    </source>
</evidence>
<keyword evidence="3" id="KW-0813">Transport</keyword>
<comment type="caution">
    <text evidence="10">The sequence shown here is derived from an EMBL/GenBank/DDBJ whole genome shotgun (WGS) entry which is preliminary data.</text>
</comment>